<feature type="transmembrane region" description="Helical" evidence="6">
    <location>
        <begin position="230"/>
        <end position="251"/>
    </location>
</feature>
<comment type="subcellular location">
    <subcellularLocation>
        <location evidence="1">Cell membrane</location>
        <topology evidence="1">Multi-pass membrane protein</topology>
    </subcellularLocation>
</comment>
<keyword evidence="9" id="KW-1185">Reference proteome</keyword>
<dbReference type="SUPFAM" id="SSF103481">
    <property type="entry name" value="Multidrug resistance efflux transporter EmrE"/>
    <property type="match status" value="2"/>
</dbReference>
<feature type="domain" description="EamA" evidence="7">
    <location>
        <begin position="166"/>
        <end position="310"/>
    </location>
</feature>
<evidence type="ECO:0000256" key="4">
    <source>
        <dbReference type="ARBA" id="ARBA00022989"/>
    </source>
</evidence>
<feature type="transmembrane region" description="Helical" evidence="6">
    <location>
        <begin position="291"/>
        <end position="309"/>
    </location>
</feature>
<dbReference type="EMBL" id="JAGJCB010000013">
    <property type="protein sequence ID" value="MBP0904794.1"/>
    <property type="molecule type" value="Genomic_DNA"/>
</dbReference>
<feature type="transmembrane region" description="Helical" evidence="6">
    <location>
        <begin position="51"/>
        <end position="71"/>
    </location>
</feature>
<dbReference type="Proteomes" id="UP000670776">
    <property type="component" value="Unassembled WGS sequence"/>
</dbReference>
<dbReference type="Pfam" id="PF00892">
    <property type="entry name" value="EamA"/>
    <property type="match status" value="2"/>
</dbReference>
<feature type="transmembrane region" description="Helical" evidence="6">
    <location>
        <begin position="83"/>
        <end position="103"/>
    </location>
</feature>
<comment type="caution">
    <text evidence="8">The sequence shown here is derived from an EMBL/GenBank/DDBJ whole genome shotgun (WGS) entry which is preliminary data.</text>
</comment>
<evidence type="ECO:0000256" key="6">
    <source>
        <dbReference type="SAM" id="Phobius"/>
    </source>
</evidence>
<dbReference type="PANTHER" id="PTHR32322:SF18">
    <property type="entry name" value="S-ADENOSYLMETHIONINE_S-ADENOSYLHOMOCYSTEINE TRANSPORTER"/>
    <property type="match status" value="1"/>
</dbReference>
<feature type="transmembrane region" description="Helical" evidence="6">
    <location>
        <begin position="163"/>
        <end position="185"/>
    </location>
</feature>
<feature type="transmembrane region" description="Helical" evidence="6">
    <location>
        <begin position="263"/>
        <end position="285"/>
    </location>
</feature>
<name>A0ABS4BW32_9FLAO</name>
<keyword evidence="2" id="KW-1003">Cell membrane</keyword>
<evidence type="ECO:0000256" key="2">
    <source>
        <dbReference type="ARBA" id="ARBA00022475"/>
    </source>
</evidence>
<dbReference type="PANTHER" id="PTHR32322">
    <property type="entry name" value="INNER MEMBRANE TRANSPORTER"/>
    <property type="match status" value="1"/>
</dbReference>
<feature type="domain" description="EamA" evidence="7">
    <location>
        <begin position="20"/>
        <end position="153"/>
    </location>
</feature>
<keyword evidence="4 6" id="KW-1133">Transmembrane helix</keyword>
<sequence>MQFVISPLKPHFRLIKDTTKAHLALLGANTIYGANYIIAKGIMPDKIGPTAFVFIRLSCCVLLFWAIKLLFVKEKVEKKDFLMLALCGLFGGAANQLLFFHGINLTSPIDASIITTTTPVIVLIFSYLILKERITQNKILGITLGAIGAILLIIYGNKSVGTSSFLGNLFVLLNASCYGLYLVLAKTLMKKYHAITVVSWIFLFGFLYVFPFGVSDFLNTNFEAFTTSTYLTIGYVVLFTTFFAYLFNIYALNHLAPSVTSSYTYLQPAVSFILVSLLAYVFVQSQYAQDINLIKIASCILVGVGVYITSKPQKN</sequence>
<feature type="transmembrane region" description="Helical" evidence="6">
    <location>
        <begin position="21"/>
        <end position="39"/>
    </location>
</feature>
<keyword evidence="3 6" id="KW-0812">Transmembrane</keyword>
<keyword evidence="5 6" id="KW-0472">Membrane</keyword>
<reference evidence="8 9" key="1">
    <citation type="submission" date="2021-04" db="EMBL/GenBank/DDBJ databases">
        <title>Mariniflexile gromovii gen. nov., sp. nov., a gliding bacterium isolated from the sea urchin Strongylocentrotus intermedius.</title>
        <authorList>
            <person name="Ko S."/>
            <person name="Le V."/>
            <person name="Ahn C.-Y."/>
            <person name="Oh H.-M."/>
        </authorList>
    </citation>
    <scope>NUCLEOTIDE SEQUENCE [LARGE SCALE GENOMIC DNA]</scope>
    <source>
        <strain evidence="8 9">KCTC 12570</strain>
    </source>
</reference>
<evidence type="ECO:0000256" key="5">
    <source>
        <dbReference type="ARBA" id="ARBA00023136"/>
    </source>
</evidence>
<evidence type="ECO:0000256" key="1">
    <source>
        <dbReference type="ARBA" id="ARBA00004651"/>
    </source>
</evidence>
<proteinExistence type="predicted"/>
<evidence type="ECO:0000259" key="7">
    <source>
        <dbReference type="Pfam" id="PF00892"/>
    </source>
</evidence>
<evidence type="ECO:0000313" key="8">
    <source>
        <dbReference type="EMBL" id="MBP0904794.1"/>
    </source>
</evidence>
<organism evidence="8 9">
    <name type="scientific">Mariniflexile gromovii</name>
    <dbReference type="NCBI Taxonomy" id="362523"/>
    <lineage>
        <taxon>Bacteria</taxon>
        <taxon>Pseudomonadati</taxon>
        <taxon>Bacteroidota</taxon>
        <taxon>Flavobacteriia</taxon>
        <taxon>Flavobacteriales</taxon>
        <taxon>Flavobacteriaceae</taxon>
        <taxon>Mariniflexile</taxon>
    </lineage>
</organism>
<dbReference type="InterPro" id="IPR050638">
    <property type="entry name" value="AA-Vitamin_Transporters"/>
</dbReference>
<feature type="transmembrane region" description="Helical" evidence="6">
    <location>
        <begin position="192"/>
        <end position="210"/>
    </location>
</feature>
<evidence type="ECO:0000313" key="9">
    <source>
        <dbReference type="Proteomes" id="UP000670776"/>
    </source>
</evidence>
<feature type="transmembrane region" description="Helical" evidence="6">
    <location>
        <begin position="109"/>
        <end position="130"/>
    </location>
</feature>
<gene>
    <name evidence="8" type="ORF">J8H85_13210</name>
</gene>
<dbReference type="InterPro" id="IPR037185">
    <property type="entry name" value="EmrE-like"/>
</dbReference>
<dbReference type="RefSeq" id="WP_209655681.1">
    <property type="nucleotide sequence ID" value="NZ_JAGJCB010000013.1"/>
</dbReference>
<dbReference type="InterPro" id="IPR000620">
    <property type="entry name" value="EamA_dom"/>
</dbReference>
<evidence type="ECO:0000256" key="3">
    <source>
        <dbReference type="ARBA" id="ARBA00022692"/>
    </source>
</evidence>
<accession>A0ABS4BW32</accession>
<protein>
    <submittedName>
        <fullName evidence="8">EamA family transporter</fullName>
    </submittedName>
</protein>
<feature type="transmembrane region" description="Helical" evidence="6">
    <location>
        <begin position="139"/>
        <end position="157"/>
    </location>
</feature>